<reference evidence="6 7" key="1">
    <citation type="submission" date="2019-02" db="EMBL/GenBank/DDBJ databases">
        <title>Deep-cultivation of Planctomycetes and their phenomic and genomic characterization uncovers novel biology.</title>
        <authorList>
            <person name="Wiegand S."/>
            <person name="Jogler M."/>
            <person name="Boedeker C."/>
            <person name="Pinto D."/>
            <person name="Vollmers J."/>
            <person name="Rivas-Marin E."/>
            <person name="Kohn T."/>
            <person name="Peeters S.H."/>
            <person name="Heuer A."/>
            <person name="Rast P."/>
            <person name="Oberbeckmann S."/>
            <person name="Bunk B."/>
            <person name="Jeske O."/>
            <person name="Meyerdierks A."/>
            <person name="Storesund J.E."/>
            <person name="Kallscheuer N."/>
            <person name="Luecker S."/>
            <person name="Lage O.M."/>
            <person name="Pohl T."/>
            <person name="Merkel B.J."/>
            <person name="Hornburger P."/>
            <person name="Mueller R.-W."/>
            <person name="Bruemmer F."/>
            <person name="Labrenz M."/>
            <person name="Spormann A.M."/>
            <person name="Op den Camp H."/>
            <person name="Overmann J."/>
            <person name="Amann R."/>
            <person name="Jetten M.S.M."/>
            <person name="Mascher T."/>
            <person name="Medema M.H."/>
            <person name="Devos D.P."/>
            <person name="Kaster A.-K."/>
            <person name="Ovreas L."/>
            <person name="Rohde M."/>
            <person name="Galperin M.Y."/>
            <person name="Jogler C."/>
        </authorList>
    </citation>
    <scope>NUCLEOTIDE SEQUENCE [LARGE SCALE GENOMIC DNA]</scope>
    <source>
        <strain evidence="6 7">Mal52</strain>
    </source>
</reference>
<evidence type="ECO:0000313" key="7">
    <source>
        <dbReference type="Proteomes" id="UP000319383"/>
    </source>
</evidence>
<dbReference type="GO" id="GO:0020037">
    <property type="term" value="F:heme binding"/>
    <property type="evidence" value="ECO:0007669"/>
    <property type="project" value="InterPro"/>
</dbReference>
<dbReference type="InterPro" id="IPR022655">
    <property type="entry name" value="DUF1553"/>
</dbReference>
<dbReference type="PANTHER" id="PTHR35889:SF3">
    <property type="entry name" value="F-BOX DOMAIN-CONTAINING PROTEIN"/>
    <property type="match status" value="1"/>
</dbReference>
<keyword evidence="7" id="KW-1185">Reference proteome</keyword>
<proteinExistence type="predicted"/>
<dbReference type="InterPro" id="IPR011444">
    <property type="entry name" value="DUF1549"/>
</dbReference>
<keyword evidence="1 3" id="KW-0479">Metal-binding</keyword>
<sequence>MHCPPLTFFSRNQRRVLTTLAVVFSIVGTCRGDDAAGLELFEKKIRPVLIQSCYECHSSQEDKPKGGLRLDSREATRTGGDSGAAIVPGKPDESLLIEAMRHESFEMPPQAKLSDETIADFVRWIEIGAPDPRDRPDSNTVDNAWPVLLNARRDWWSLQPVVRPEVPEIKANPPRGTIDRFILAKLANAGIAPPEQAAPRTLIRRLSLVLTGLPPTPKDVDRFLRDSEVNAEAAYESLVDRLLNSPHFGERWARHWMDVVRFTETHGNEWNYEVHHAWRYRDYLIRAFNADVPYDQFVREHIAGDLLDHPRWNDEQQLNESLIGTSFYRFGEVNHDDCVTLTSIGYDILDNQIDTLTKAFQATTVACARCHDHKMDAVSAADYYALLGILKSSRLTAHTLDAPTVNAELMEQLRVLKTQLREELAQHWQSQTGDVAKYMLAAQARIAKSSEADVLATGLSAPRLEGWVKALSVEKPGIDHPARAWQTVNAAENVPTAWRELAVSFEKDRQTHESFNAKQFTRLADFRDDDPTEWSATGQGLRQGHTSSGAFTVAHDGDNVVRQILPAGRFTHVLSEKLNGTLRSPVISGGKSHISFQVLGENTSAVRLVSNNCQLNYANYRALTSPQPTWVTFKVPANAEMLRTFAELVTKFDNPKFPDQLGTLGGDKTNDRIPWSEAAADPRSYFGILQVVAHDGGDPPKPDLSPLARLYGEADTVVAPADIADKYSAAIQTAVEHWSAGTAGDDDVYWLSWCVENNLLDHAVNASSQIKKLVGAYRKIEEQLARPRLAAGIADLGAGQDHRILLRGNFATLGDVVPRRYLEVLSNSAKNSQPTGSGRRELADQIASSHNPLTARVMVNRVWHHLFGAGIVRSVDDFGHVGDLPSHPQLLDHLAARFVEPAGSHGDGMGWSVKTLIREIVLSRTFRATGRAELSATEIDPQNRLLHHYPVRRMEAEAIRDSILTVSGRLQPKLFGESIQPFRPESNPTRRLFAGPLDGAGRRSVYIKVNLMEGPKFLSAFNLPGGKITQGRRDITNVPAQALTLLNDSFVLQQAGVWAEAVIEDETITVGERLMTMFEAALGRPATPLEIERFEELIGTLAQLKEIPGDQILSSKEIWQDVAHLLFNGKEFIYIP</sequence>
<protein>
    <submittedName>
        <fullName evidence="6">Planctomycete cytochrome C</fullName>
    </submittedName>
</protein>
<accession>A0A517ZP18</accession>
<dbReference type="Proteomes" id="UP000319383">
    <property type="component" value="Chromosome"/>
</dbReference>
<evidence type="ECO:0000256" key="1">
    <source>
        <dbReference type="ARBA" id="ARBA00022723"/>
    </source>
</evidence>
<dbReference type="GO" id="GO:0046872">
    <property type="term" value="F:metal ion binding"/>
    <property type="evidence" value="ECO:0007669"/>
    <property type="project" value="UniProtKB-KW"/>
</dbReference>
<evidence type="ECO:0000313" key="6">
    <source>
        <dbReference type="EMBL" id="QDU44224.1"/>
    </source>
</evidence>
<dbReference type="InterPro" id="IPR009056">
    <property type="entry name" value="Cyt_c-like_dom"/>
</dbReference>
<dbReference type="GO" id="GO:0009055">
    <property type="term" value="F:electron transfer activity"/>
    <property type="evidence" value="ECO:0007669"/>
    <property type="project" value="InterPro"/>
</dbReference>
<dbReference type="KEGG" id="sdyn:Mal52_27020"/>
<feature type="compositionally biased region" description="Basic and acidic residues" evidence="4">
    <location>
        <begin position="58"/>
        <end position="76"/>
    </location>
</feature>
<dbReference type="RefSeq" id="WP_145376616.1">
    <property type="nucleotide sequence ID" value="NZ_CP036276.1"/>
</dbReference>
<keyword evidence="2 3" id="KW-0408">Iron</keyword>
<evidence type="ECO:0000256" key="2">
    <source>
        <dbReference type="ARBA" id="ARBA00023004"/>
    </source>
</evidence>
<feature type="region of interest" description="Disordered" evidence="4">
    <location>
        <begin position="58"/>
        <end position="88"/>
    </location>
</feature>
<keyword evidence="3" id="KW-0349">Heme</keyword>
<name>A0A517ZP18_9PLAN</name>
<dbReference type="PANTHER" id="PTHR35889">
    <property type="entry name" value="CYCLOINULO-OLIGOSACCHARIDE FRUCTANOTRANSFERASE-RELATED"/>
    <property type="match status" value="1"/>
</dbReference>
<dbReference type="InterPro" id="IPR011429">
    <property type="entry name" value="Cyt_c_Planctomycete-type"/>
</dbReference>
<gene>
    <name evidence="6" type="ORF">Mal52_27020</name>
</gene>
<dbReference type="Pfam" id="PF07583">
    <property type="entry name" value="PSCyt2"/>
    <property type="match status" value="1"/>
</dbReference>
<dbReference type="Pfam" id="PF07635">
    <property type="entry name" value="PSCyt1"/>
    <property type="match status" value="1"/>
</dbReference>
<evidence type="ECO:0000259" key="5">
    <source>
        <dbReference type="PROSITE" id="PS51007"/>
    </source>
</evidence>
<feature type="domain" description="Cytochrome c" evidence="5">
    <location>
        <begin position="32"/>
        <end position="129"/>
    </location>
</feature>
<evidence type="ECO:0000256" key="4">
    <source>
        <dbReference type="SAM" id="MobiDB-lite"/>
    </source>
</evidence>
<organism evidence="6 7">
    <name type="scientific">Symmachiella dynata</name>
    <dbReference type="NCBI Taxonomy" id="2527995"/>
    <lineage>
        <taxon>Bacteria</taxon>
        <taxon>Pseudomonadati</taxon>
        <taxon>Planctomycetota</taxon>
        <taxon>Planctomycetia</taxon>
        <taxon>Planctomycetales</taxon>
        <taxon>Planctomycetaceae</taxon>
        <taxon>Symmachiella</taxon>
    </lineage>
</organism>
<dbReference type="PROSITE" id="PS51007">
    <property type="entry name" value="CYTC"/>
    <property type="match status" value="1"/>
</dbReference>
<dbReference type="Pfam" id="PF07587">
    <property type="entry name" value="PSD1"/>
    <property type="match status" value="1"/>
</dbReference>
<dbReference type="AlphaFoldDB" id="A0A517ZP18"/>
<evidence type="ECO:0000256" key="3">
    <source>
        <dbReference type="PROSITE-ProRule" id="PRU00433"/>
    </source>
</evidence>
<dbReference type="EMBL" id="CP036276">
    <property type="protein sequence ID" value="QDU44224.1"/>
    <property type="molecule type" value="Genomic_DNA"/>
</dbReference>